<dbReference type="AlphaFoldDB" id="Q1DAL1"/>
<dbReference type="HOGENOM" id="CLU_164726_0_0_7"/>
<name>Q1DAL1_MYXXD</name>
<dbReference type="EnsemblBacteria" id="ABF90894">
    <property type="protein sequence ID" value="ABF90894"/>
    <property type="gene ID" value="MXAN_2083"/>
</dbReference>
<dbReference type="STRING" id="246197.MXAN_2083"/>
<protein>
    <recommendedName>
        <fullName evidence="3">Vegetative protein</fullName>
    </recommendedName>
</protein>
<proteinExistence type="predicted"/>
<evidence type="ECO:0000313" key="2">
    <source>
        <dbReference type="Proteomes" id="UP000002402"/>
    </source>
</evidence>
<sequence length="122" mass="14085">MSWALDSAPFSVPLRRVHLGVAPRLRTVSQESFAMAETQTTQKRTSWPRFAKSNGKKACTVEGCKRPYRAKNYCYFHYKQWRQGDLPHSRYRTCSKPDCRVKTFKGGLCEKHHGEAFKKDAA</sequence>
<organism evidence="1 2">
    <name type="scientific">Myxococcus xanthus (strain DK1622)</name>
    <dbReference type="NCBI Taxonomy" id="246197"/>
    <lineage>
        <taxon>Bacteria</taxon>
        <taxon>Pseudomonadati</taxon>
        <taxon>Myxococcota</taxon>
        <taxon>Myxococcia</taxon>
        <taxon>Myxococcales</taxon>
        <taxon>Cystobacterineae</taxon>
        <taxon>Myxococcaceae</taxon>
        <taxon>Myxococcus</taxon>
    </lineage>
</organism>
<evidence type="ECO:0000313" key="1">
    <source>
        <dbReference type="EMBL" id="ABF90894.1"/>
    </source>
</evidence>
<dbReference type="EMBL" id="CP000113">
    <property type="protein sequence ID" value="ABF90894.1"/>
    <property type="molecule type" value="Genomic_DNA"/>
</dbReference>
<dbReference type="KEGG" id="mxa:MXAN_2083"/>
<dbReference type="OrthoDB" id="5516285at2"/>
<reference evidence="1 2" key="1">
    <citation type="journal article" date="2006" name="Proc. Natl. Acad. Sci. U.S.A.">
        <title>Evolution of sensory complexity recorded in a myxobacterial genome.</title>
        <authorList>
            <person name="Goldman B.S."/>
            <person name="Nierman W.C."/>
            <person name="Kaiser D."/>
            <person name="Slater S.C."/>
            <person name="Durkin A.S."/>
            <person name="Eisen J.A."/>
            <person name="Ronning C.M."/>
            <person name="Barbazuk W.B."/>
            <person name="Blanchard M."/>
            <person name="Field C."/>
            <person name="Halling C."/>
            <person name="Hinkle G."/>
            <person name="Iartchuk O."/>
            <person name="Kim H.S."/>
            <person name="Mackenzie C."/>
            <person name="Madupu R."/>
            <person name="Miller N."/>
            <person name="Shvartsbeyn A."/>
            <person name="Sullivan S.A."/>
            <person name="Vaudin M."/>
            <person name="Wiegand R."/>
            <person name="Kaplan H.B."/>
        </authorList>
    </citation>
    <scope>NUCLEOTIDE SEQUENCE [LARGE SCALE GENOMIC DNA]</scope>
    <source>
        <strain evidence="2">DK1622</strain>
    </source>
</reference>
<gene>
    <name evidence="1" type="ordered locus">MXAN_2083</name>
</gene>
<keyword evidence="2" id="KW-1185">Reference proteome</keyword>
<dbReference type="Proteomes" id="UP000002402">
    <property type="component" value="Chromosome"/>
</dbReference>
<evidence type="ECO:0008006" key="3">
    <source>
        <dbReference type="Google" id="ProtNLM"/>
    </source>
</evidence>
<accession>Q1DAL1</accession>